<dbReference type="PROSITE" id="PS00195">
    <property type="entry name" value="GLUTAREDOXIN_1"/>
    <property type="match status" value="1"/>
</dbReference>
<gene>
    <name evidence="2" type="ORF">PSON_ATCC_30995.1.T0790124</name>
</gene>
<keyword evidence="3" id="KW-1185">Reference proteome</keyword>
<protein>
    <recommendedName>
        <fullName evidence="1">Glutaredoxin domain-containing protein</fullName>
    </recommendedName>
</protein>
<evidence type="ECO:0000313" key="2">
    <source>
        <dbReference type="EMBL" id="CAD8103091.1"/>
    </source>
</evidence>
<feature type="domain" description="Glutaredoxin" evidence="1">
    <location>
        <begin position="20"/>
        <end position="82"/>
    </location>
</feature>
<evidence type="ECO:0000259" key="1">
    <source>
        <dbReference type="Pfam" id="PF00462"/>
    </source>
</evidence>
<name>A0A8S1PJA5_9CILI</name>
<comment type="caution">
    <text evidence="2">The sequence shown here is derived from an EMBL/GenBank/DDBJ whole genome shotgun (WGS) entry which is preliminary data.</text>
</comment>
<dbReference type="OrthoDB" id="418495at2759"/>
<dbReference type="PROSITE" id="PS51354">
    <property type="entry name" value="GLUTAREDOXIN_2"/>
    <property type="match status" value="1"/>
</dbReference>
<sequence>MGSDSSKLMKPEEIQSQNPVVVYGSDNCPYCFKVKKIFEELKVQIDYRNVDENKVYDEEKQKLMNFLKYDTIPLVFIKKQFIGGCSNVKELEAKGELLSKIA</sequence>
<dbReference type="InterPro" id="IPR002109">
    <property type="entry name" value="Glutaredoxin"/>
</dbReference>
<accession>A0A8S1PJA5</accession>
<dbReference type="PANTHER" id="PTHR45694">
    <property type="entry name" value="GLUTAREDOXIN 2"/>
    <property type="match status" value="1"/>
</dbReference>
<dbReference type="InterPro" id="IPR011767">
    <property type="entry name" value="GLR_AS"/>
</dbReference>
<organism evidence="2 3">
    <name type="scientific">Paramecium sonneborni</name>
    <dbReference type="NCBI Taxonomy" id="65129"/>
    <lineage>
        <taxon>Eukaryota</taxon>
        <taxon>Sar</taxon>
        <taxon>Alveolata</taxon>
        <taxon>Ciliophora</taxon>
        <taxon>Intramacronucleata</taxon>
        <taxon>Oligohymenophorea</taxon>
        <taxon>Peniculida</taxon>
        <taxon>Parameciidae</taxon>
        <taxon>Paramecium</taxon>
    </lineage>
</organism>
<dbReference type="CDD" id="cd02066">
    <property type="entry name" value="GRX_family"/>
    <property type="match status" value="1"/>
</dbReference>
<evidence type="ECO:0000313" key="3">
    <source>
        <dbReference type="Proteomes" id="UP000692954"/>
    </source>
</evidence>
<dbReference type="Pfam" id="PF00462">
    <property type="entry name" value="Glutaredoxin"/>
    <property type="match status" value="1"/>
</dbReference>
<proteinExistence type="predicted"/>
<dbReference type="PANTHER" id="PTHR45694:SF5">
    <property type="entry name" value="GLUTAREDOXIN 2"/>
    <property type="match status" value="1"/>
</dbReference>
<reference evidence="2" key="1">
    <citation type="submission" date="2021-01" db="EMBL/GenBank/DDBJ databases">
        <authorList>
            <consortium name="Genoscope - CEA"/>
            <person name="William W."/>
        </authorList>
    </citation>
    <scope>NUCLEOTIDE SEQUENCE</scope>
</reference>
<dbReference type="AlphaFoldDB" id="A0A8S1PJA5"/>
<dbReference type="GO" id="GO:0034599">
    <property type="term" value="P:cellular response to oxidative stress"/>
    <property type="evidence" value="ECO:0007669"/>
    <property type="project" value="TreeGrafter"/>
</dbReference>
<dbReference type="GO" id="GO:0005737">
    <property type="term" value="C:cytoplasm"/>
    <property type="evidence" value="ECO:0007669"/>
    <property type="project" value="TreeGrafter"/>
</dbReference>
<dbReference type="Proteomes" id="UP000692954">
    <property type="component" value="Unassembled WGS sequence"/>
</dbReference>
<dbReference type="EMBL" id="CAJJDN010000079">
    <property type="protein sequence ID" value="CAD8103091.1"/>
    <property type="molecule type" value="Genomic_DNA"/>
</dbReference>
<dbReference type="GO" id="GO:0015038">
    <property type="term" value="F:glutathione disulfide oxidoreductase activity"/>
    <property type="evidence" value="ECO:0007669"/>
    <property type="project" value="TreeGrafter"/>
</dbReference>